<dbReference type="InParanoid" id="G0NGL8"/>
<accession>G0NGL8</accession>
<dbReference type="HOGENOM" id="CLU_176490_0_0_1"/>
<dbReference type="AlphaFoldDB" id="G0NGL8"/>
<organism evidence="2">
    <name type="scientific">Caenorhabditis brenneri</name>
    <name type="common">Nematode worm</name>
    <dbReference type="NCBI Taxonomy" id="135651"/>
    <lineage>
        <taxon>Eukaryota</taxon>
        <taxon>Metazoa</taxon>
        <taxon>Ecdysozoa</taxon>
        <taxon>Nematoda</taxon>
        <taxon>Chromadorea</taxon>
        <taxon>Rhabditida</taxon>
        <taxon>Rhabditina</taxon>
        <taxon>Rhabditomorpha</taxon>
        <taxon>Rhabditoidea</taxon>
        <taxon>Rhabditidae</taxon>
        <taxon>Peloderinae</taxon>
        <taxon>Caenorhabditis</taxon>
    </lineage>
</organism>
<dbReference type="Proteomes" id="UP000008068">
    <property type="component" value="Unassembled WGS sequence"/>
</dbReference>
<dbReference type="EMBL" id="GL379881">
    <property type="protein sequence ID" value="EGT60086.1"/>
    <property type="molecule type" value="Genomic_DNA"/>
</dbReference>
<evidence type="ECO:0000313" key="2">
    <source>
        <dbReference type="Proteomes" id="UP000008068"/>
    </source>
</evidence>
<sequence length="110" mass="13149">MHPRIGELLDKSCHLMQFLREELKLREDLALSAHEEQALRNALRMLKKPVKKLRGLQKTFEANENLVFRVHRRRRQDLREFEKSVEKQNKKIDAVVAVIMADYFFVNMNC</sequence>
<name>G0NGL8_CAEBE</name>
<gene>
    <name evidence="1" type="ORF">CAEBREN_22350</name>
</gene>
<keyword evidence="2" id="KW-1185">Reference proteome</keyword>
<proteinExistence type="predicted"/>
<reference evidence="2" key="1">
    <citation type="submission" date="2011-07" db="EMBL/GenBank/DDBJ databases">
        <authorList>
            <consortium name="Caenorhabditis brenneri Sequencing and Analysis Consortium"/>
            <person name="Wilson R.K."/>
        </authorList>
    </citation>
    <scope>NUCLEOTIDE SEQUENCE [LARGE SCALE GENOMIC DNA]</scope>
    <source>
        <strain evidence="2">PB2801</strain>
    </source>
</reference>
<protein>
    <submittedName>
        <fullName evidence="1">Uncharacterized protein</fullName>
    </submittedName>
</protein>
<evidence type="ECO:0000313" key="1">
    <source>
        <dbReference type="EMBL" id="EGT60086.1"/>
    </source>
</evidence>